<dbReference type="Gene3D" id="3.30.590.20">
    <property type="match status" value="1"/>
</dbReference>
<dbReference type="InterPro" id="IPR014746">
    <property type="entry name" value="Gln_synth/guanido_kin_cat_dom"/>
</dbReference>
<keyword evidence="3" id="KW-0067">ATP-binding</keyword>
<reference evidence="5" key="1">
    <citation type="submission" date="2023-02" db="EMBL/GenBank/DDBJ databases">
        <title>Georgenia sp.10Sc9-8, isolated from a soil sample collected from the Taklamakan desert.</title>
        <authorList>
            <person name="Liu S."/>
        </authorList>
    </citation>
    <scope>NUCLEOTIDE SEQUENCE</scope>
    <source>
        <strain evidence="5">10Sc9-8</strain>
    </source>
</reference>
<keyword evidence="6" id="KW-1185">Reference proteome</keyword>
<accession>A0ABT5TZM8</accession>
<gene>
    <name evidence="5" type="ORF">PU560_07625</name>
</gene>
<name>A0ABT5TZM8_9MICO</name>
<feature type="non-terminal residue" evidence="5">
    <location>
        <position position="1"/>
    </location>
</feature>
<proteinExistence type="inferred from homology"/>
<comment type="catalytic activity">
    <reaction evidence="4">
        <text>L-cysteine + L-glutamate + ATP = gamma-L-glutamyl-L-cysteine + ADP + phosphate + H(+)</text>
        <dbReference type="Rhea" id="RHEA:13285"/>
        <dbReference type="ChEBI" id="CHEBI:15378"/>
        <dbReference type="ChEBI" id="CHEBI:29985"/>
        <dbReference type="ChEBI" id="CHEBI:30616"/>
        <dbReference type="ChEBI" id="CHEBI:35235"/>
        <dbReference type="ChEBI" id="CHEBI:43474"/>
        <dbReference type="ChEBI" id="CHEBI:58173"/>
        <dbReference type="ChEBI" id="CHEBI:456216"/>
        <dbReference type="EC" id="6.3.2.2"/>
    </reaction>
</comment>
<keyword evidence="1 5" id="KW-0436">Ligase</keyword>
<dbReference type="Proteomes" id="UP001165561">
    <property type="component" value="Unassembled WGS sequence"/>
</dbReference>
<evidence type="ECO:0000256" key="3">
    <source>
        <dbReference type="ARBA" id="ARBA00022840"/>
    </source>
</evidence>
<keyword evidence="2" id="KW-0547">Nucleotide-binding</keyword>
<dbReference type="PANTHER" id="PTHR36510:SF1">
    <property type="entry name" value="GLUTAMATE--CYSTEINE LIGASE 2-RELATED"/>
    <property type="match status" value="1"/>
</dbReference>
<dbReference type="EMBL" id="JARACI010000853">
    <property type="protein sequence ID" value="MDD9206336.1"/>
    <property type="molecule type" value="Genomic_DNA"/>
</dbReference>
<dbReference type="NCBIfam" id="TIGR02050">
    <property type="entry name" value="gshA_cyan_rel"/>
    <property type="match status" value="1"/>
</dbReference>
<dbReference type="SUPFAM" id="SSF55931">
    <property type="entry name" value="Glutamine synthetase/guanido kinase"/>
    <property type="match status" value="1"/>
</dbReference>
<evidence type="ECO:0000256" key="2">
    <source>
        <dbReference type="ARBA" id="ARBA00022741"/>
    </source>
</evidence>
<evidence type="ECO:0000313" key="5">
    <source>
        <dbReference type="EMBL" id="MDD9206336.1"/>
    </source>
</evidence>
<dbReference type="PANTHER" id="PTHR36510">
    <property type="entry name" value="GLUTAMATE--CYSTEINE LIGASE 2-RELATED"/>
    <property type="match status" value="1"/>
</dbReference>
<dbReference type="InterPro" id="IPR050141">
    <property type="entry name" value="GCL_type2/YbdK_subfam"/>
</dbReference>
<sequence length="324" mass="35180">GNELQQQQVETDTSPQTGLTVLEQELRAWRGEAVRAARLNGARIVAVGTSPVPGEPHRVPSPRYRFLAEKFGMTTSEQMVCGCHVHVSVTSLEEAVGVLDRIRVWLPTLLAITANSPFWRGRDSAYSSYRSQVMGRWPSAGPTELFGSAEAYRERVAEMKATGVVLDEGMVYFDARASHSYPTVELRSADVCMHVEDAVLLGALARALVETTGAQWAAGEPPAPVPVSMLRLASWQAGREGLDGDLLDPYRSRPRPAADVVESLLDHVRPALTATGDLALVEDRLSQVLSRGNGARRQRTELERTGRLADVVADAARVTAGQDS</sequence>
<dbReference type="HAMAP" id="MF_01609">
    <property type="entry name" value="Glu_cys_ligase_2"/>
    <property type="match status" value="1"/>
</dbReference>
<evidence type="ECO:0000256" key="4">
    <source>
        <dbReference type="ARBA" id="ARBA00048819"/>
    </source>
</evidence>
<dbReference type="NCBIfam" id="NF010041">
    <property type="entry name" value="PRK13517.1-1"/>
    <property type="match status" value="1"/>
</dbReference>
<dbReference type="InterPro" id="IPR006336">
    <property type="entry name" value="GCS2"/>
</dbReference>
<dbReference type="InterPro" id="IPR011793">
    <property type="entry name" value="YbdK"/>
</dbReference>
<evidence type="ECO:0000313" key="6">
    <source>
        <dbReference type="Proteomes" id="UP001165561"/>
    </source>
</evidence>
<comment type="caution">
    <text evidence="5">The sequence shown here is derived from an EMBL/GenBank/DDBJ whole genome shotgun (WGS) entry which is preliminary data.</text>
</comment>
<evidence type="ECO:0000256" key="1">
    <source>
        <dbReference type="ARBA" id="ARBA00022598"/>
    </source>
</evidence>
<protein>
    <submittedName>
        <fullName evidence="5">Glutamate--cysteine ligase</fullName>
        <ecNumber evidence="5">6.3.2.2</ecNumber>
    </submittedName>
</protein>
<dbReference type="Pfam" id="PF04107">
    <property type="entry name" value="GCS2"/>
    <property type="match status" value="1"/>
</dbReference>
<dbReference type="EC" id="6.3.2.2" evidence="5"/>
<dbReference type="GO" id="GO:0004357">
    <property type="term" value="F:glutamate-cysteine ligase activity"/>
    <property type="evidence" value="ECO:0007669"/>
    <property type="project" value="UniProtKB-EC"/>
</dbReference>
<organism evidence="5 6">
    <name type="scientific">Georgenia halotolerans</name>
    <dbReference type="NCBI Taxonomy" id="3028317"/>
    <lineage>
        <taxon>Bacteria</taxon>
        <taxon>Bacillati</taxon>
        <taxon>Actinomycetota</taxon>
        <taxon>Actinomycetes</taxon>
        <taxon>Micrococcales</taxon>
        <taxon>Bogoriellaceae</taxon>
        <taxon>Georgenia</taxon>
    </lineage>
</organism>